<feature type="compositionally biased region" description="Acidic residues" evidence="1">
    <location>
        <begin position="187"/>
        <end position="196"/>
    </location>
</feature>
<feature type="compositionally biased region" description="Basic residues" evidence="1">
    <location>
        <begin position="342"/>
        <end position="352"/>
    </location>
</feature>
<protein>
    <submittedName>
        <fullName evidence="2">Uncharacterized protein</fullName>
    </submittedName>
</protein>
<organism evidence="2 3">
    <name type="scientific">Drechslerella dactyloides</name>
    <name type="common">Nematode-trapping fungus</name>
    <name type="synonym">Arthrobotrys dactyloides</name>
    <dbReference type="NCBI Taxonomy" id="74499"/>
    <lineage>
        <taxon>Eukaryota</taxon>
        <taxon>Fungi</taxon>
        <taxon>Dikarya</taxon>
        <taxon>Ascomycota</taxon>
        <taxon>Pezizomycotina</taxon>
        <taxon>Orbiliomycetes</taxon>
        <taxon>Orbiliales</taxon>
        <taxon>Orbiliaceae</taxon>
        <taxon>Drechslerella</taxon>
    </lineage>
</organism>
<feature type="region of interest" description="Disordered" evidence="1">
    <location>
        <begin position="143"/>
        <end position="215"/>
    </location>
</feature>
<comment type="caution">
    <text evidence="2">The sequence shown here is derived from an EMBL/GenBank/DDBJ whole genome shotgun (WGS) entry which is preliminary data.</text>
</comment>
<dbReference type="AlphaFoldDB" id="A0AAD6J6I2"/>
<feature type="region of interest" description="Disordered" evidence="1">
    <location>
        <begin position="336"/>
        <end position="406"/>
    </location>
</feature>
<feature type="compositionally biased region" description="Low complexity" evidence="1">
    <location>
        <begin position="162"/>
        <end position="176"/>
    </location>
</feature>
<keyword evidence="3" id="KW-1185">Reference proteome</keyword>
<evidence type="ECO:0000313" key="3">
    <source>
        <dbReference type="Proteomes" id="UP001221413"/>
    </source>
</evidence>
<evidence type="ECO:0000256" key="1">
    <source>
        <dbReference type="SAM" id="MobiDB-lite"/>
    </source>
</evidence>
<proteinExistence type="predicted"/>
<accession>A0AAD6J6I2</accession>
<dbReference type="Proteomes" id="UP001221413">
    <property type="component" value="Unassembled WGS sequence"/>
</dbReference>
<dbReference type="EMBL" id="JAQGDS010000002">
    <property type="protein sequence ID" value="KAJ6263112.1"/>
    <property type="molecule type" value="Genomic_DNA"/>
</dbReference>
<reference evidence="2" key="1">
    <citation type="submission" date="2023-01" db="EMBL/GenBank/DDBJ databases">
        <title>The chitinases involved in constricting ring structure development in the nematode-trapping fungus Drechslerella dactyloides.</title>
        <authorList>
            <person name="Wang R."/>
            <person name="Zhang L."/>
            <person name="Tang P."/>
            <person name="Li S."/>
            <person name="Liang L."/>
        </authorList>
    </citation>
    <scope>NUCLEOTIDE SEQUENCE</scope>
    <source>
        <strain evidence="2">YMF1.00031</strain>
    </source>
</reference>
<name>A0AAD6J6I2_DREDA</name>
<evidence type="ECO:0000313" key="2">
    <source>
        <dbReference type="EMBL" id="KAJ6263112.1"/>
    </source>
</evidence>
<sequence>MGTSFGTPSIRDLLTGPSASVAIDGSVSVSSKLDLSDASSTKLGHPAGNSWALQEYLKQAASAPWNDRSVSLSPQYASAVPSFTVVSSPVQEVLQQMAVSFSVPSRGDSTAAGSTIAYNLSTPPGSSTNLTLPAVSVGVVKTPAGEGSSYEPRTVSTGTGFSKSSSSRYRASLSSDSRGRGHSQSYPDEEEEEDDEDGRKHPRYIPSSHNRGKQKVSSTSDFACWFFKYDPVKYADCMHVHGRSSDLKYAHLKHHFQSGGVPPEFIKNMSWDEVWATLFPRSLLTVPPSTDYVINEMIMSILEASPAEGDDVARFLHTLENPVNRDIATRRIYSLSRDRTKSSHHSHSHSHSRTSPPPAGVRRNRKGLHLPFNRIPKQPAVVTPPSSGSNSSSNATPVTSRDGSEYPAYSPSLSLSYHGHHHDLDLNIGVSAPMDAYNTFVSASSSAMDHTHSQQQHDEVYHKVLIVDEDYNTLWEEREIPWSTWFDFEAFYLSHHRCMKDDGKDIEIHSFEDLSMVFSWHGSDQSCPFTLFAIRRR</sequence>
<gene>
    <name evidence="2" type="ORF">Dda_1671</name>
</gene>